<reference evidence="2 3" key="2">
    <citation type="submission" date="2024-05" db="EMBL/GenBank/DDBJ databases">
        <authorList>
            <person name="Chen Y."/>
            <person name="Shah S."/>
            <person name="Dougan E. K."/>
            <person name="Thang M."/>
            <person name="Chan C."/>
        </authorList>
    </citation>
    <scope>NUCLEOTIDE SEQUENCE [LARGE SCALE GENOMIC DNA]</scope>
</reference>
<dbReference type="EMBL" id="CAMXCT010002646">
    <property type="protein sequence ID" value="CAI3999540.1"/>
    <property type="molecule type" value="Genomic_DNA"/>
</dbReference>
<dbReference type="AlphaFoldDB" id="A0A9P1CXM6"/>
<organism evidence="1">
    <name type="scientific">Cladocopium goreaui</name>
    <dbReference type="NCBI Taxonomy" id="2562237"/>
    <lineage>
        <taxon>Eukaryota</taxon>
        <taxon>Sar</taxon>
        <taxon>Alveolata</taxon>
        <taxon>Dinophyceae</taxon>
        <taxon>Suessiales</taxon>
        <taxon>Symbiodiniaceae</taxon>
        <taxon>Cladocopium</taxon>
    </lineage>
</organism>
<dbReference type="EMBL" id="CAMXCT020002646">
    <property type="protein sequence ID" value="CAL1152915.1"/>
    <property type="molecule type" value="Genomic_DNA"/>
</dbReference>
<dbReference type="EMBL" id="CAMXCT030002646">
    <property type="protein sequence ID" value="CAL4786852.1"/>
    <property type="molecule type" value="Genomic_DNA"/>
</dbReference>
<evidence type="ECO:0000313" key="2">
    <source>
        <dbReference type="EMBL" id="CAL4786852.1"/>
    </source>
</evidence>
<comment type="caution">
    <text evidence="1">The sequence shown here is derived from an EMBL/GenBank/DDBJ whole genome shotgun (WGS) entry which is preliminary data.</text>
</comment>
<protein>
    <submittedName>
        <fullName evidence="1">Uncharacterized protein</fullName>
    </submittedName>
</protein>
<dbReference type="Proteomes" id="UP001152797">
    <property type="component" value="Unassembled WGS sequence"/>
</dbReference>
<dbReference type="OrthoDB" id="428266at2759"/>
<evidence type="ECO:0000313" key="1">
    <source>
        <dbReference type="EMBL" id="CAI3999540.1"/>
    </source>
</evidence>
<gene>
    <name evidence="1" type="ORF">C1SCF055_LOCUS25729</name>
</gene>
<evidence type="ECO:0000313" key="3">
    <source>
        <dbReference type="Proteomes" id="UP001152797"/>
    </source>
</evidence>
<accession>A0A9P1CXM6</accession>
<name>A0A9P1CXM6_9DINO</name>
<proteinExistence type="predicted"/>
<reference evidence="1" key="1">
    <citation type="submission" date="2022-10" db="EMBL/GenBank/DDBJ databases">
        <authorList>
            <person name="Chen Y."/>
            <person name="Dougan E. K."/>
            <person name="Chan C."/>
            <person name="Rhodes N."/>
            <person name="Thang M."/>
        </authorList>
    </citation>
    <scope>NUCLEOTIDE SEQUENCE</scope>
</reference>
<keyword evidence="3" id="KW-1185">Reference proteome</keyword>
<sequence>MPYAPAYHDLPKPGVLRSLKEFSSELMHGEPGPWGVLSSAFRLQVVRVVDQVLLVMVPHQATWESDGCDMQRLRSGVAPSDKILVEVAYVAPDGSKQWHHRLPVAKARPDESQAG</sequence>